<dbReference type="Pfam" id="PF17167">
    <property type="entry name" value="Glyco_hydro_94"/>
    <property type="match status" value="1"/>
</dbReference>
<evidence type="ECO:0000256" key="1">
    <source>
        <dbReference type="ARBA" id="ARBA00022676"/>
    </source>
</evidence>
<dbReference type="PANTHER" id="PTHR37469:SF2">
    <property type="entry name" value="CELLOBIONIC ACID PHOSPHORYLASE"/>
    <property type="match status" value="1"/>
</dbReference>
<reference evidence="4" key="1">
    <citation type="journal article" date="2014" name="Front. Microbiol.">
        <title>High frequency of phylogenetically diverse reductive dehalogenase-homologous genes in deep subseafloor sedimentary metagenomes.</title>
        <authorList>
            <person name="Kawai M."/>
            <person name="Futagami T."/>
            <person name="Toyoda A."/>
            <person name="Takaki Y."/>
            <person name="Nishi S."/>
            <person name="Hori S."/>
            <person name="Arai W."/>
            <person name="Tsubouchi T."/>
            <person name="Morono Y."/>
            <person name="Uchiyama I."/>
            <person name="Ito T."/>
            <person name="Fujiyama A."/>
            <person name="Inagaki F."/>
            <person name="Takami H."/>
        </authorList>
    </citation>
    <scope>NUCLEOTIDE SEQUENCE</scope>
    <source>
        <strain evidence="4">Expedition CK06-06</strain>
    </source>
</reference>
<keyword evidence="1" id="KW-0328">Glycosyltransferase</keyword>
<evidence type="ECO:0000313" key="4">
    <source>
        <dbReference type="EMBL" id="GAG19711.1"/>
    </source>
</evidence>
<evidence type="ECO:0000259" key="3">
    <source>
        <dbReference type="Pfam" id="PF17167"/>
    </source>
</evidence>
<comment type="caution">
    <text evidence="4">The sequence shown here is derived from an EMBL/GenBank/DDBJ whole genome shotgun (WGS) entry which is preliminary data.</text>
</comment>
<feature type="domain" description="Glycosyl hydrolase 94 catalytic" evidence="3">
    <location>
        <begin position="2"/>
        <end position="247"/>
    </location>
</feature>
<dbReference type="Gene3D" id="1.50.10.10">
    <property type="match status" value="1"/>
</dbReference>
<dbReference type="PANTHER" id="PTHR37469">
    <property type="entry name" value="CELLOBIONIC ACID PHOSPHORYLASE-RELATED"/>
    <property type="match status" value="1"/>
</dbReference>
<organism evidence="4">
    <name type="scientific">marine sediment metagenome</name>
    <dbReference type="NCBI Taxonomy" id="412755"/>
    <lineage>
        <taxon>unclassified sequences</taxon>
        <taxon>metagenomes</taxon>
        <taxon>ecological metagenomes</taxon>
    </lineage>
</organism>
<dbReference type="GO" id="GO:0016757">
    <property type="term" value="F:glycosyltransferase activity"/>
    <property type="evidence" value="ECO:0007669"/>
    <property type="project" value="UniProtKB-KW"/>
</dbReference>
<sequence length="258" mass="29380">GFVKMRFADWNDCLNLGANNERAETAWVPELLYLEIQEFLEITKLLGKNKDFKKYSAVAKKIKDNFNKRAWDGRWYVRGFDKFGKAVGSSKCKEGRIYLNTQTWAVMSGITKGKRGRVCMDMVKIYLDTKYGIMLMAPAYSEFDEKLGAITTFRPGLKENGGIFCHSNPWAMIAETKLGRGDRAFEYYKKILPPTKNKIADIHLTEGYIYSQFAAGRDNPNFGRARNSWLTGAAAWNLVAITNYILGVRADYKGLIID</sequence>
<dbReference type="InterPro" id="IPR008928">
    <property type="entry name" value="6-hairpin_glycosidase_sf"/>
</dbReference>
<protein>
    <recommendedName>
        <fullName evidence="3">Glycosyl hydrolase 94 catalytic domain-containing protein</fullName>
    </recommendedName>
</protein>
<dbReference type="AlphaFoldDB" id="X0X3Y7"/>
<accession>X0X3Y7</accession>
<dbReference type="InterPro" id="IPR012341">
    <property type="entry name" value="6hp_glycosidase-like_sf"/>
</dbReference>
<dbReference type="InterPro" id="IPR052047">
    <property type="entry name" value="GH94_Enzymes"/>
</dbReference>
<keyword evidence="2" id="KW-0808">Transferase</keyword>
<dbReference type="EMBL" id="BARS01035541">
    <property type="protein sequence ID" value="GAG19711.1"/>
    <property type="molecule type" value="Genomic_DNA"/>
</dbReference>
<feature type="non-terminal residue" evidence="4">
    <location>
        <position position="1"/>
    </location>
</feature>
<evidence type="ECO:0000256" key="2">
    <source>
        <dbReference type="ARBA" id="ARBA00022679"/>
    </source>
</evidence>
<proteinExistence type="predicted"/>
<dbReference type="InterPro" id="IPR033432">
    <property type="entry name" value="GH94_catalytic"/>
</dbReference>
<gene>
    <name evidence="4" type="ORF">S01H1_54749</name>
</gene>
<name>X0X3Y7_9ZZZZ</name>
<feature type="non-terminal residue" evidence="4">
    <location>
        <position position="258"/>
    </location>
</feature>
<dbReference type="SUPFAM" id="SSF48208">
    <property type="entry name" value="Six-hairpin glycosidases"/>
    <property type="match status" value="1"/>
</dbReference>
<dbReference type="GO" id="GO:0005975">
    <property type="term" value="P:carbohydrate metabolic process"/>
    <property type="evidence" value="ECO:0007669"/>
    <property type="project" value="InterPro"/>
</dbReference>